<name>A0A5S3WMF7_9GAMM</name>
<evidence type="ECO:0000313" key="2">
    <source>
        <dbReference type="Proteomes" id="UP000306719"/>
    </source>
</evidence>
<dbReference type="EMBL" id="PNCJ01000113">
    <property type="protein sequence ID" value="TMP29002.1"/>
    <property type="molecule type" value="Genomic_DNA"/>
</dbReference>
<reference evidence="1 2" key="1">
    <citation type="submission" date="2018-01" db="EMBL/GenBank/DDBJ databases">
        <authorList>
            <person name="Paulsen S."/>
            <person name="Gram L.K."/>
        </authorList>
    </citation>
    <scope>NUCLEOTIDE SEQUENCE [LARGE SCALE GENOMIC DNA]</scope>
    <source>
        <strain evidence="1 2">S2599</strain>
    </source>
</reference>
<feature type="non-terminal residue" evidence="1">
    <location>
        <position position="1"/>
    </location>
</feature>
<reference evidence="2" key="2">
    <citation type="submission" date="2019-06" db="EMBL/GenBank/DDBJ databases">
        <title>Co-occurence of chitin degradation, pigmentation and bioactivity in marine Pseudoalteromonas.</title>
        <authorList>
            <person name="Sonnenschein E.C."/>
            <person name="Bech P.K."/>
        </authorList>
    </citation>
    <scope>NUCLEOTIDE SEQUENCE [LARGE SCALE GENOMIC DNA]</scope>
    <source>
        <strain evidence="2">S2599</strain>
    </source>
</reference>
<evidence type="ECO:0000313" key="1">
    <source>
        <dbReference type="EMBL" id="TMP29002.1"/>
    </source>
</evidence>
<accession>A0A5S3WMF7</accession>
<dbReference type="RefSeq" id="WP_171045747.1">
    <property type="nucleotide sequence ID" value="NZ_PNCJ01000113.1"/>
</dbReference>
<proteinExistence type="predicted"/>
<comment type="caution">
    <text evidence="1">The sequence shown here is derived from an EMBL/GenBank/DDBJ whole genome shotgun (WGS) entry which is preliminary data.</text>
</comment>
<organism evidence="1 2">
    <name type="scientific">Pseudoalteromonas rubra</name>
    <dbReference type="NCBI Taxonomy" id="43658"/>
    <lineage>
        <taxon>Bacteria</taxon>
        <taxon>Pseudomonadati</taxon>
        <taxon>Pseudomonadota</taxon>
        <taxon>Gammaproteobacteria</taxon>
        <taxon>Alteromonadales</taxon>
        <taxon>Pseudoalteromonadaceae</taxon>
        <taxon>Pseudoalteromonas</taxon>
    </lineage>
</organism>
<dbReference type="AlphaFoldDB" id="A0A5S3WMF7"/>
<gene>
    <name evidence="1" type="ORF">CWB98_23635</name>
</gene>
<protein>
    <submittedName>
        <fullName evidence="1">Uncharacterized protein</fullName>
    </submittedName>
</protein>
<dbReference type="Proteomes" id="UP000306719">
    <property type="component" value="Unassembled WGS sequence"/>
</dbReference>
<sequence length="296" mass="33807">NKEAALAAYTLSVQLFSTKVRADSVQRLTRAIAEPKQNAEITKQPATKTYTQHHAGNKLHLPRFKLSRNHLDNGLCEAFLAELNRSPWDELLSCKLPILPNPVIKELVFTPIEGERIKEIDQLIYRGRQTWEQAWPERERDYQLGYFRLAEAFFDANNDGKKEHVIRRLLPSQSCRPASKDEGGDDVDVLSVLKQRTQEWESMTKKQQIQQAKMYGFLSGYIVLQQGESKGYLSGSGRILSYQGKAYPTYSEGISFKNIPDLNDRNWFSIAEFSGYISSKNTYGATPVCSYKLNKD</sequence>